<accession>A0A9D1L6J3</accession>
<protein>
    <submittedName>
        <fullName evidence="2">Metallophosphoesterase</fullName>
    </submittedName>
</protein>
<sequence length="244" mass="28416">MSIYAIGDTHLSFAEGKEKPMDIFGPRWYQHWKRLEKNWRDMVKEEDTVIVAGDISWALKLEDAKADLDWIDALPGRKVMFKGNHDLWWSGIKRLNAMYENITFIQNDFFLAENIYICGSRGWITPDSDEFSQEDEKVYRREQMRLEASIEKAEAHIKKRISAGETEKGETEIIGVMHYPPVSKPAAFSGFQQIFEDHGIKRVFYGHVHGEEGFRNTIRGKHHGIEYFLISLDFLNGQPFVVKK</sequence>
<dbReference type="Pfam" id="PF00149">
    <property type="entry name" value="Metallophos"/>
    <property type="match status" value="1"/>
</dbReference>
<dbReference type="GO" id="GO:0016787">
    <property type="term" value="F:hydrolase activity"/>
    <property type="evidence" value="ECO:0007669"/>
    <property type="project" value="InterPro"/>
</dbReference>
<dbReference type="PANTHER" id="PTHR31302">
    <property type="entry name" value="TRANSMEMBRANE PROTEIN WITH METALLOPHOSPHOESTERASE DOMAIN-RELATED"/>
    <property type="match status" value="1"/>
</dbReference>
<proteinExistence type="predicted"/>
<name>A0A9D1L6J3_9FIRM</name>
<dbReference type="SUPFAM" id="SSF56300">
    <property type="entry name" value="Metallo-dependent phosphatases"/>
    <property type="match status" value="1"/>
</dbReference>
<reference evidence="2" key="2">
    <citation type="journal article" date="2021" name="PeerJ">
        <title>Extensive microbial diversity within the chicken gut microbiome revealed by metagenomics and culture.</title>
        <authorList>
            <person name="Gilroy R."/>
            <person name="Ravi A."/>
            <person name="Getino M."/>
            <person name="Pursley I."/>
            <person name="Horton D.L."/>
            <person name="Alikhan N.F."/>
            <person name="Baker D."/>
            <person name="Gharbi K."/>
            <person name="Hall N."/>
            <person name="Watson M."/>
            <person name="Adriaenssens E.M."/>
            <person name="Foster-Nyarko E."/>
            <person name="Jarju S."/>
            <person name="Secka A."/>
            <person name="Antonio M."/>
            <person name="Oren A."/>
            <person name="Chaudhuri R.R."/>
            <person name="La Ragione R."/>
            <person name="Hildebrand F."/>
            <person name="Pallen M.J."/>
        </authorList>
    </citation>
    <scope>NUCLEOTIDE SEQUENCE</scope>
    <source>
        <strain evidence="2">ChiHcec3-6078</strain>
    </source>
</reference>
<dbReference type="Gene3D" id="3.60.21.10">
    <property type="match status" value="1"/>
</dbReference>
<dbReference type="Proteomes" id="UP000824090">
    <property type="component" value="Unassembled WGS sequence"/>
</dbReference>
<dbReference type="EMBL" id="DVMP01000035">
    <property type="protein sequence ID" value="HIU25162.1"/>
    <property type="molecule type" value="Genomic_DNA"/>
</dbReference>
<dbReference type="InterPro" id="IPR004843">
    <property type="entry name" value="Calcineurin-like_PHP"/>
</dbReference>
<gene>
    <name evidence="2" type="ORF">IAC50_01525</name>
</gene>
<dbReference type="PANTHER" id="PTHR31302:SF22">
    <property type="entry name" value="PHOSPHOESTERASE"/>
    <property type="match status" value="1"/>
</dbReference>
<dbReference type="InterPro" id="IPR029052">
    <property type="entry name" value="Metallo-depent_PP-like"/>
</dbReference>
<organism evidence="2 3">
    <name type="scientific">Candidatus Allocopromorpha excrementigallinarum</name>
    <dbReference type="NCBI Taxonomy" id="2840742"/>
    <lineage>
        <taxon>Bacteria</taxon>
        <taxon>Bacillati</taxon>
        <taxon>Bacillota</taxon>
        <taxon>Clostridia</taxon>
        <taxon>Eubacteriales</taxon>
        <taxon>Eubacteriaceae</taxon>
        <taxon>Eubacteriaceae incertae sedis</taxon>
        <taxon>Candidatus Allocopromorpha</taxon>
    </lineage>
</organism>
<evidence type="ECO:0000313" key="3">
    <source>
        <dbReference type="Proteomes" id="UP000824090"/>
    </source>
</evidence>
<dbReference type="InterPro" id="IPR014578">
    <property type="entry name" value="Pesterase_CT488"/>
</dbReference>
<feature type="domain" description="Calcineurin-like phosphoesterase" evidence="1">
    <location>
        <begin position="1"/>
        <end position="210"/>
    </location>
</feature>
<dbReference type="InterPro" id="IPR051158">
    <property type="entry name" value="Metallophosphoesterase_sf"/>
</dbReference>
<reference evidence="2" key="1">
    <citation type="submission" date="2020-10" db="EMBL/GenBank/DDBJ databases">
        <authorList>
            <person name="Gilroy R."/>
        </authorList>
    </citation>
    <scope>NUCLEOTIDE SEQUENCE</scope>
    <source>
        <strain evidence="2">ChiHcec3-6078</strain>
    </source>
</reference>
<dbReference type="AlphaFoldDB" id="A0A9D1L6J3"/>
<dbReference type="PIRSF" id="PIRSF033094">
    <property type="entry name" value="Pesterase_CT488"/>
    <property type="match status" value="1"/>
</dbReference>
<comment type="caution">
    <text evidence="2">The sequence shown here is derived from an EMBL/GenBank/DDBJ whole genome shotgun (WGS) entry which is preliminary data.</text>
</comment>
<evidence type="ECO:0000313" key="2">
    <source>
        <dbReference type="EMBL" id="HIU25162.1"/>
    </source>
</evidence>
<evidence type="ECO:0000259" key="1">
    <source>
        <dbReference type="Pfam" id="PF00149"/>
    </source>
</evidence>